<feature type="domain" description="3-keto-alpha-glucoside-1,2-lyase/3-keto-2-hydroxy-glucal hydratase" evidence="4">
    <location>
        <begin position="287"/>
        <end position="495"/>
    </location>
</feature>
<dbReference type="PANTHER" id="PTHR31988">
    <property type="entry name" value="ESTERASE, PUTATIVE (DUF303)-RELATED"/>
    <property type="match status" value="1"/>
</dbReference>
<evidence type="ECO:0000256" key="1">
    <source>
        <dbReference type="ARBA" id="ARBA00022801"/>
    </source>
</evidence>
<keyword evidence="2" id="KW-1133">Transmembrane helix</keyword>
<proteinExistence type="predicted"/>
<feature type="transmembrane region" description="Helical" evidence="2">
    <location>
        <begin position="12"/>
        <end position="30"/>
    </location>
</feature>
<evidence type="ECO:0000313" key="6">
    <source>
        <dbReference type="Proteomes" id="UP001357452"/>
    </source>
</evidence>
<dbReference type="InterPro" id="IPR052940">
    <property type="entry name" value="Carb_Esterase_6"/>
</dbReference>
<dbReference type="PANTHER" id="PTHR31988:SF19">
    <property type="entry name" value="9-O-ACETYL-N-ACETYLNEURAMINIC ACID DEACETYLASE-RELATED"/>
    <property type="match status" value="1"/>
</dbReference>
<protein>
    <submittedName>
        <fullName evidence="5">Sialate O-acetylesterase</fullName>
    </submittedName>
</protein>
<evidence type="ECO:0000259" key="4">
    <source>
        <dbReference type="Pfam" id="PF06439"/>
    </source>
</evidence>
<dbReference type="SUPFAM" id="SSF52266">
    <property type="entry name" value="SGNH hydrolase"/>
    <property type="match status" value="1"/>
</dbReference>
<dbReference type="InterPro" id="IPR036514">
    <property type="entry name" value="SGNH_hydro_sf"/>
</dbReference>
<dbReference type="InterPro" id="IPR010496">
    <property type="entry name" value="AL/BT2_dom"/>
</dbReference>
<keyword evidence="2" id="KW-0812">Transmembrane</keyword>
<evidence type="ECO:0000313" key="5">
    <source>
        <dbReference type="EMBL" id="MEE6186323.1"/>
    </source>
</evidence>
<dbReference type="Pfam" id="PF03629">
    <property type="entry name" value="SASA"/>
    <property type="match status" value="1"/>
</dbReference>
<dbReference type="InterPro" id="IPR005181">
    <property type="entry name" value="SASA"/>
</dbReference>
<keyword evidence="6" id="KW-1185">Reference proteome</keyword>
<dbReference type="Gene3D" id="2.60.120.560">
    <property type="entry name" value="Exo-inulinase, domain 1"/>
    <property type="match status" value="1"/>
</dbReference>
<evidence type="ECO:0000259" key="3">
    <source>
        <dbReference type="Pfam" id="PF03629"/>
    </source>
</evidence>
<keyword evidence="1" id="KW-0378">Hydrolase</keyword>
<dbReference type="EMBL" id="JAZGLY010000002">
    <property type="protein sequence ID" value="MEE6186323.1"/>
    <property type="molecule type" value="Genomic_DNA"/>
</dbReference>
<gene>
    <name evidence="5" type="ORF">V2H41_03470</name>
</gene>
<organism evidence="5 6">
    <name type="scientific">Niabella digestorum</name>
    <dbReference type="NCBI Taxonomy" id="3117701"/>
    <lineage>
        <taxon>Bacteria</taxon>
        <taxon>Pseudomonadati</taxon>
        <taxon>Bacteroidota</taxon>
        <taxon>Chitinophagia</taxon>
        <taxon>Chitinophagales</taxon>
        <taxon>Chitinophagaceae</taxon>
        <taxon>Niabella</taxon>
    </lineage>
</organism>
<name>A0ABU7RE90_9BACT</name>
<dbReference type="Proteomes" id="UP001357452">
    <property type="component" value="Unassembled WGS sequence"/>
</dbReference>
<dbReference type="Gene3D" id="3.40.50.1110">
    <property type="entry name" value="SGNH hydrolase"/>
    <property type="match status" value="1"/>
</dbReference>
<reference evidence="5 6" key="1">
    <citation type="submission" date="2024-01" db="EMBL/GenBank/DDBJ databases">
        <title>Niabella digestum sp. nov., isolated from waste digestion system.</title>
        <authorList>
            <person name="Zhang L."/>
        </authorList>
    </citation>
    <scope>NUCLEOTIDE SEQUENCE [LARGE SCALE GENOMIC DNA]</scope>
    <source>
        <strain evidence="5 6">A18</strain>
    </source>
</reference>
<feature type="domain" description="Sialate O-acetylesterase" evidence="3">
    <location>
        <begin position="37"/>
        <end position="262"/>
    </location>
</feature>
<accession>A0ABU7RE90</accession>
<comment type="caution">
    <text evidence="5">The sequence shown here is derived from an EMBL/GenBank/DDBJ whole genome shotgun (WGS) entry which is preliminary data.</text>
</comment>
<keyword evidence="2" id="KW-0472">Membrane</keyword>
<dbReference type="Pfam" id="PF06439">
    <property type="entry name" value="3keto-disac_hyd"/>
    <property type="match status" value="1"/>
</dbReference>
<sequence length="498" mass="56340">MQIHCTIIPIKTSILLSTAIALLFPLFLVAQKFDKNFHIYILLGQSNMAGRGKITPQYEKIQHERVFMLSKENKWEIAKHPLHFDKPKVAGVGPGLSFGIAMAEANKAVTIGLVPCSVGGTAISRWEPGAYDEATKTHPYDDALARIKEAMKYGPIKGILWHQGEADSKEKNASVYIDRLTALIQRLRKECGDPKLPIVVGQLAHYKSNYEYINNVLPELSSKVKNTILVSSEGLWHGGDGTHFDSPSATELGRRFANGMLQLQGYPSVQKEYIIGKNYTSPIDKNGWEVLFNGNNPNIRWRSIDGDSFPTESWTISDKLLKSIAKAKRKDIITREMFSNFELELEVKLTDSANSGIKYIVAPLKNEKGNTILNGPEYQLIDDCKHNWVTDNKNPTSSTGAAYLLYAPNPKDKNWKCQDWNRIKIIVKGQNVEHWLNGKKIVSYTRGSEDFRKKVAATKFREYENSPIQYGESEWGYILLQHHGDEASFRNIKIRRLK</sequence>
<dbReference type="RefSeq" id="WP_330973733.1">
    <property type="nucleotide sequence ID" value="NZ_JAZGLY010000002.1"/>
</dbReference>
<evidence type="ECO:0000256" key="2">
    <source>
        <dbReference type="SAM" id="Phobius"/>
    </source>
</evidence>